<sequence>MKNLFLKLLLCSTIALSITSCSVNSLEEDDLTTNNKSLNLLNELIKIDLYVSWEPEATEDQKIQLREELMHSNSLIALHSYHIDETIHSGEIWQLSVQLLESDSTDPVLWIEDETVIDIASFEPF</sequence>
<organism evidence="2 3">
    <name type="scientific">Nonlabens mediterrranea</name>
    <dbReference type="NCBI Taxonomy" id="1419947"/>
    <lineage>
        <taxon>Bacteria</taxon>
        <taxon>Pseudomonadati</taxon>
        <taxon>Bacteroidota</taxon>
        <taxon>Flavobacteriia</taxon>
        <taxon>Flavobacteriales</taxon>
        <taxon>Flavobacteriaceae</taxon>
        <taxon>Nonlabens</taxon>
    </lineage>
</organism>
<evidence type="ECO:0000256" key="1">
    <source>
        <dbReference type="SAM" id="SignalP"/>
    </source>
</evidence>
<reference evidence="2 3" key="1">
    <citation type="submission" date="2020-11" db="EMBL/GenBank/DDBJ databases">
        <title>P. mediterranea TC4 genome.</title>
        <authorList>
            <person name="Molmeret M."/>
        </authorList>
    </citation>
    <scope>NUCLEOTIDE SEQUENCE [LARGE SCALE GENOMIC DNA]</scope>
    <source>
        <strain evidence="2 3">TC4</strain>
    </source>
</reference>
<accession>A0ABS0AA20</accession>
<feature type="signal peptide" evidence="1">
    <location>
        <begin position="1"/>
        <end position="17"/>
    </location>
</feature>
<proteinExistence type="predicted"/>
<comment type="caution">
    <text evidence="2">The sequence shown here is derived from an EMBL/GenBank/DDBJ whole genome shotgun (WGS) entry which is preliminary data.</text>
</comment>
<gene>
    <name evidence="2" type="ORF">FNJ87_18555</name>
</gene>
<dbReference type="Proteomes" id="UP001194729">
    <property type="component" value="Unassembled WGS sequence"/>
</dbReference>
<dbReference type="EMBL" id="JADKYU010001033">
    <property type="protein sequence ID" value="MBF4986227.1"/>
    <property type="molecule type" value="Genomic_DNA"/>
</dbReference>
<keyword evidence="3" id="KW-1185">Reference proteome</keyword>
<protein>
    <submittedName>
        <fullName evidence="2">Uncharacterized protein</fullName>
    </submittedName>
</protein>
<keyword evidence="1" id="KW-0732">Signal</keyword>
<name>A0ABS0AA20_9FLAO</name>
<dbReference type="PROSITE" id="PS51257">
    <property type="entry name" value="PROKAR_LIPOPROTEIN"/>
    <property type="match status" value="1"/>
</dbReference>
<feature type="chain" id="PRO_5047328136" evidence="1">
    <location>
        <begin position="18"/>
        <end position="125"/>
    </location>
</feature>
<evidence type="ECO:0000313" key="2">
    <source>
        <dbReference type="EMBL" id="MBF4986227.1"/>
    </source>
</evidence>
<evidence type="ECO:0000313" key="3">
    <source>
        <dbReference type="Proteomes" id="UP001194729"/>
    </source>
</evidence>